<dbReference type="PROSITE" id="PS50217">
    <property type="entry name" value="BZIP"/>
    <property type="match status" value="1"/>
</dbReference>
<dbReference type="PANTHER" id="PTHR11988">
    <property type="entry name" value="THYROTROPH EMBRYONIC FACTOR RELATED"/>
    <property type="match status" value="1"/>
</dbReference>
<keyword evidence="4" id="KW-0238">DNA-binding</keyword>
<keyword evidence="5" id="KW-0804">Transcription</keyword>
<evidence type="ECO:0000256" key="6">
    <source>
        <dbReference type="ARBA" id="ARBA00023242"/>
    </source>
</evidence>
<feature type="coiled-coil region" evidence="7">
    <location>
        <begin position="53"/>
        <end position="80"/>
    </location>
</feature>
<keyword evidence="6" id="KW-0539">Nucleus</keyword>
<evidence type="ECO:0000256" key="4">
    <source>
        <dbReference type="ARBA" id="ARBA00023125"/>
    </source>
</evidence>
<keyword evidence="10" id="KW-1185">Reference proteome</keyword>
<dbReference type="SUPFAM" id="SSF57959">
    <property type="entry name" value="Leucine zipper domain"/>
    <property type="match status" value="1"/>
</dbReference>
<evidence type="ECO:0000256" key="5">
    <source>
        <dbReference type="ARBA" id="ARBA00023163"/>
    </source>
</evidence>
<evidence type="ECO:0000256" key="3">
    <source>
        <dbReference type="ARBA" id="ARBA00023015"/>
    </source>
</evidence>
<keyword evidence="3" id="KW-0805">Transcription regulation</keyword>
<protein>
    <recommendedName>
        <fullName evidence="8">BZIP domain-containing protein</fullName>
    </recommendedName>
</protein>
<dbReference type="InterPro" id="IPR004827">
    <property type="entry name" value="bZIP"/>
</dbReference>
<evidence type="ECO:0000256" key="1">
    <source>
        <dbReference type="ARBA" id="ARBA00004123"/>
    </source>
</evidence>
<dbReference type="FunFam" id="1.20.5.170:FF:000007">
    <property type="entry name" value="hepatic leukemia factor isoform X2"/>
    <property type="match status" value="1"/>
</dbReference>
<reference evidence="9" key="1">
    <citation type="submission" date="2025-08" db="UniProtKB">
        <authorList>
            <consortium name="Ensembl"/>
        </authorList>
    </citation>
    <scope>IDENTIFICATION</scope>
</reference>
<feature type="domain" description="BZIP" evidence="8">
    <location>
        <begin position="28"/>
        <end position="91"/>
    </location>
</feature>
<evidence type="ECO:0000313" key="10">
    <source>
        <dbReference type="Proteomes" id="UP000694427"/>
    </source>
</evidence>
<name>A0A8C1GWN5_CYPCA</name>
<dbReference type="Proteomes" id="UP000694427">
    <property type="component" value="Unplaced"/>
</dbReference>
<dbReference type="Ensembl" id="ENSCCRT00010016443.1">
    <property type="protein sequence ID" value="ENSCCRP00010015107.1"/>
    <property type="gene ID" value="ENSCCRG00010006493.1"/>
</dbReference>
<sequence length="116" mass="13456">KEDISLSVDICKASIHGVSAQVQRERDGRKRILRRCKNNEAAKRSRDARRLKENQISVRAAFLERENAALRQEVSDMRKELGRCRNILNKYESHHDSFLLKVGISCLQRTHLFIGI</sequence>
<evidence type="ECO:0000256" key="7">
    <source>
        <dbReference type="SAM" id="Coils"/>
    </source>
</evidence>
<comment type="similarity">
    <text evidence="2">Belongs to the bZIP family. PAR subfamily.</text>
</comment>
<comment type="subcellular location">
    <subcellularLocation>
        <location evidence="1">Nucleus</location>
    </subcellularLocation>
</comment>
<evidence type="ECO:0000256" key="2">
    <source>
        <dbReference type="ARBA" id="ARBA00009208"/>
    </source>
</evidence>
<dbReference type="InterPro" id="IPR040223">
    <property type="entry name" value="PAR_bZIP"/>
</dbReference>
<dbReference type="Pfam" id="PF07716">
    <property type="entry name" value="bZIP_2"/>
    <property type="match status" value="1"/>
</dbReference>
<evidence type="ECO:0000259" key="8">
    <source>
        <dbReference type="PROSITE" id="PS50217"/>
    </source>
</evidence>
<organism evidence="9 10">
    <name type="scientific">Cyprinus carpio</name>
    <name type="common">Common carp</name>
    <dbReference type="NCBI Taxonomy" id="7962"/>
    <lineage>
        <taxon>Eukaryota</taxon>
        <taxon>Metazoa</taxon>
        <taxon>Chordata</taxon>
        <taxon>Craniata</taxon>
        <taxon>Vertebrata</taxon>
        <taxon>Euteleostomi</taxon>
        <taxon>Actinopterygii</taxon>
        <taxon>Neopterygii</taxon>
        <taxon>Teleostei</taxon>
        <taxon>Ostariophysi</taxon>
        <taxon>Cypriniformes</taxon>
        <taxon>Cyprinidae</taxon>
        <taxon>Cyprininae</taxon>
        <taxon>Cyprinus</taxon>
    </lineage>
</organism>
<dbReference type="InterPro" id="IPR046347">
    <property type="entry name" value="bZIP_sf"/>
</dbReference>
<dbReference type="GO" id="GO:0000981">
    <property type="term" value="F:DNA-binding transcription factor activity, RNA polymerase II-specific"/>
    <property type="evidence" value="ECO:0007669"/>
    <property type="project" value="TreeGrafter"/>
</dbReference>
<evidence type="ECO:0000313" key="9">
    <source>
        <dbReference type="Ensembl" id="ENSCCRP00010015107.1"/>
    </source>
</evidence>
<reference evidence="9" key="2">
    <citation type="submission" date="2025-09" db="UniProtKB">
        <authorList>
            <consortium name="Ensembl"/>
        </authorList>
    </citation>
    <scope>IDENTIFICATION</scope>
</reference>
<keyword evidence="7" id="KW-0175">Coiled coil</keyword>
<accession>A0A8C1GWN5</accession>
<dbReference type="SMART" id="SM00338">
    <property type="entry name" value="BRLZ"/>
    <property type="match status" value="1"/>
</dbReference>
<dbReference type="AlphaFoldDB" id="A0A8C1GWN5"/>
<dbReference type="CDD" id="cd14695">
    <property type="entry name" value="bZIP_HLF"/>
    <property type="match status" value="1"/>
</dbReference>
<dbReference type="Gene3D" id="1.20.5.170">
    <property type="match status" value="1"/>
</dbReference>
<proteinExistence type="inferred from homology"/>
<dbReference type="GO" id="GO:0005634">
    <property type="term" value="C:nucleus"/>
    <property type="evidence" value="ECO:0007669"/>
    <property type="project" value="UniProtKB-SubCell"/>
</dbReference>
<dbReference type="PANTHER" id="PTHR11988:SF7">
    <property type="entry name" value="D SITE-BINDING PROTEIN"/>
    <property type="match status" value="1"/>
</dbReference>
<dbReference type="GO" id="GO:0000978">
    <property type="term" value="F:RNA polymerase II cis-regulatory region sequence-specific DNA binding"/>
    <property type="evidence" value="ECO:0007669"/>
    <property type="project" value="TreeGrafter"/>
</dbReference>